<keyword evidence="5 6" id="KW-0472">Membrane</keyword>
<comment type="subcellular location">
    <subcellularLocation>
        <location evidence="1">Membrane</location>
        <topology evidence="1">Single-pass membrane protein</topology>
    </subcellularLocation>
</comment>
<dbReference type="OrthoDB" id="5902365at2"/>
<dbReference type="SUPFAM" id="SSF54523">
    <property type="entry name" value="Pili subunits"/>
    <property type="match status" value="1"/>
</dbReference>
<keyword evidence="3 6" id="KW-0812">Transmembrane</keyword>
<dbReference type="GO" id="GO:0015627">
    <property type="term" value="C:type II protein secretion system complex"/>
    <property type="evidence" value="ECO:0007669"/>
    <property type="project" value="InterPro"/>
</dbReference>
<dbReference type="PROSITE" id="PS00409">
    <property type="entry name" value="PROKAR_NTER_METHYL"/>
    <property type="match status" value="1"/>
</dbReference>
<comment type="caution">
    <text evidence="7">The sequence shown here is derived from an EMBL/GenBank/DDBJ whole genome shotgun (WGS) entry which is preliminary data.</text>
</comment>
<protein>
    <submittedName>
        <fullName evidence="7">Methylation site containing protein</fullName>
    </submittedName>
</protein>
<accession>A0A432ZQG1</accession>
<evidence type="ECO:0000256" key="3">
    <source>
        <dbReference type="ARBA" id="ARBA00022692"/>
    </source>
</evidence>
<dbReference type="Proteomes" id="UP000287996">
    <property type="component" value="Unassembled WGS sequence"/>
</dbReference>
<reference evidence="7 8" key="1">
    <citation type="journal article" date="2011" name="Front. Microbiol.">
        <title>Genomic signatures of strain selection and enhancement in Bacillus atrophaeus var. globigii, a historical biowarfare simulant.</title>
        <authorList>
            <person name="Gibbons H.S."/>
            <person name="Broomall S.M."/>
            <person name="McNew L.A."/>
            <person name="Daligault H."/>
            <person name="Chapman C."/>
            <person name="Bruce D."/>
            <person name="Karavis M."/>
            <person name="Krepps M."/>
            <person name="McGregor P.A."/>
            <person name="Hong C."/>
            <person name="Park K.H."/>
            <person name="Akmal A."/>
            <person name="Feldman A."/>
            <person name="Lin J.S."/>
            <person name="Chang W.E."/>
            <person name="Higgs B.W."/>
            <person name="Demirev P."/>
            <person name="Lindquist J."/>
            <person name="Liem A."/>
            <person name="Fochler E."/>
            <person name="Read T.D."/>
            <person name="Tapia R."/>
            <person name="Johnson S."/>
            <person name="Bishop-Lilly K.A."/>
            <person name="Detter C."/>
            <person name="Han C."/>
            <person name="Sozhamannan S."/>
            <person name="Rosenzweig C.N."/>
            <person name="Skowronski E.W."/>
        </authorList>
    </citation>
    <scope>NUCLEOTIDE SEQUENCE [LARGE SCALE GENOMIC DNA]</scope>
    <source>
        <strain evidence="7 8">CC-PW-9</strain>
    </source>
</reference>
<proteinExistence type="predicted"/>
<dbReference type="InterPro" id="IPR045584">
    <property type="entry name" value="Pilin-like"/>
</dbReference>
<feature type="transmembrane region" description="Helical" evidence="6">
    <location>
        <begin position="12"/>
        <end position="31"/>
    </location>
</feature>
<dbReference type="GO" id="GO:0016020">
    <property type="term" value="C:membrane"/>
    <property type="evidence" value="ECO:0007669"/>
    <property type="project" value="UniProtKB-SubCell"/>
</dbReference>
<evidence type="ECO:0000256" key="1">
    <source>
        <dbReference type="ARBA" id="ARBA00004167"/>
    </source>
</evidence>
<dbReference type="Gene3D" id="3.30.700.10">
    <property type="entry name" value="Glycoprotein, Type 4 Pilin"/>
    <property type="match status" value="1"/>
</dbReference>
<dbReference type="InterPro" id="IPR002416">
    <property type="entry name" value="T2SS_protein-GspH"/>
</dbReference>
<evidence type="ECO:0000256" key="4">
    <source>
        <dbReference type="ARBA" id="ARBA00022989"/>
    </source>
</evidence>
<keyword evidence="2" id="KW-0488">Methylation</keyword>
<organism evidence="7 8">
    <name type="scientific">Idiomarina tyrosinivorans</name>
    <dbReference type="NCBI Taxonomy" id="1445662"/>
    <lineage>
        <taxon>Bacteria</taxon>
        <taxon>Pseudomonadati</taxon>
        <taxon>Pseudomonadota</taxon>
        <taxon>Gammaproteobacteria</taxon>
        <taxon>Alteromonadales</taxon>
        <taxon>Idiomarinaceae</taxon>
        <taxon>Idiomarina</taxon>
    </lineage>
</organism>
<evidence type="ECO:0000256" key="5">
    <source>
        <dbReference type="ARBA" id="ARBA00023136"/>
    </source>
</evidence>
<name>A0A432ZQG1_9GAMM</name>
<dbReference type="PRINTS" id="PR00885">
    <property type="entry name" value="BCTERIALGSPH"/>
</dbReference>
<dbReference type="NCBIfam" id="TIGR02532">
    <property type="entry name" value="IV_pilin_GFxxxE"/>
    <property type="match status" value="1"/>
</dbReference>
<sequence>MRKQQGFTLIELIIVIVILGIIAVTAAPQFIGFSTDARKATVNGLLGSVKGASQLVHARALAGGAADVADTSTTPAVPTVTTETGTVTLNYLYASASTLQQALDITVGTDADWNLLLLDGTAVGTLGAEATGTDASQTVIYPQGVNSPIAATDAGTCYVIYQEATDTSAPVIQAKTDGC</sequence>
<dbReference type="AlphaFoldDB" id="A0A432ZQG1"/>
<dbReference type="GO" id="GO:0015628">
    <property type="term" value="P:protein secretion by the type II secretion system"/>
    <property type="evidence" value="ECO:0007669"/>
    <property type="project" value="InterPro"/>
</dbReference>
<dbReference type="RefSeq" id="WP_126841975.1">
    <property type="nucleotide sequence ID" value="NZ_PIQH01000006.1"/>
</dbReference>
<dbReference type="Pfam" id="PF07963">
    <property type="entry name" value="N_methyl"/>
    <property type="match status" value="1"/>
</dbReference>
<gene>
    <name evidence="7" type="ORF">CWI84_07515</name>
</gene>
<dbReference type="InterPro" id="IPR012902">
    <property type="entry name" value="N_methyl_site"/>
</dbReference>
<keyword evidence="4 6" id="KW-1133">Transmembrane helix</keyword>
<evidence type="ECO:0000256" key="6">
    <source>
        <dbReference type="SAM" id="Phobius"/>
    </source>
</evidence>
<dbReference type="EMBL" id="PIQH01000006">
    <property type="protein sequence ID" value="RUO80137.1"/>
    <property type="molecule type" value="Genomic_DNA"/>
</dbReference>
<evidence type="ECO:0000313" key="7">
    <source>
        <dbReference type="EMBL" id="RUO80137.1"/>
    </source>
</evidence>
<keyword evidence="8" id="KW-1185">Reference proteome</keyword>
<evidence type="ECO:0000313" key="8">
    <source>
        <dbReference type="Proteomes" id="UP000287996"/>
    </source>
</evidence>
<evidence type="ECO:0000256" key="2">
    <source>
        <dbReference type="ARBA" id="ARBA00022481"/>
    </source>
</evidence>